<evidence type="ECO:0000313" key="2">
    <source>
        <dbReference type="Proteomes" id="UP000591071"/>
    </source>
</evidence>
<evidence type="ECO:0000313" key="1">
    <source>
        <dbReference type="EMBL" id="NME28998.1"/>
    </source>
</evidence>
<name>A0A848BW10_9FIRM</name>
<accession>A0A848BW10</accession>
<dbReference type="AlphaFoldDB" id="A0A848BW10"/>
<reference evidence="1 2" key="1">
    <citation type="submission" date="2020-04" db="EMBL/GenBank/DDBJ databases">
        <authorList>
            <person name="Hitch T.C.A."/>
            <person name="Wylensek D."/>
            <person name="Clavel T."/>
        </authorList>
    </citation>
    <scope>NUCLEOTIDE SEQUENCE [LARGE SCALE GENOMIC DNA]</scope>
    <source>
        <strain evidence="1 2">Oil-RF-744-FAT-WT-6-1</strain>
    </source>
</reference>
<dbReference type="Proteomes" id="UP000591071">
    <property type="component" value="Unassembled WGS sequence"/>
</dbReference>
<gene>
    <name evidence="1" type="ORF">HF872_10260</name>
</gene>
<dbReference type="EMBL" id="JABAFG010000018">
    <property type="protein sequence ID" value="NME28998.1"/>
    <property type="molecule type" value="Genomic_DNA"/>
</dbReference>
<protein>
    <submittedName>
        <fullName evidence="1">Uncharacterized protein</fullName>
    </submittedName>
</protein>
<proteinExistence type="predicted"/>
<comment type="caution">
    <text evidence="1">The sequence shown here is derived from an EMBL/GenBank/DDBJ whole genome shotgun (WGS) entry which is preliminary data.</text>
</comment>
<sequence length="115" mass="12448">MNIINLTPHDICILPQSGAELQNQRIIPPSGTIARCDTEEVHCGTIDGIPVYHTTYGQVHGLPESKKGSVYIVSYVVARALASSRHDLVIPAGFERDEKGNIIGCHAFSVLSLPQ</sequence>
<dbReference type="RefSeq" id="WP_170087901.1">
    <property type="nucleotide sequence ID" value="NZ_JABAFG010000018.1"/>
</dbReference>
<organism evidence="1 2">
    <name type="scientific">Megasphaera hexanoica</name>
    <dbReference type="NCBI Taxonomy" id="1675036"/>
    <lineage>
        <taxon>Bacteria</taxon>
        <taxon>Bacillati</taxon>
        <taxon>Bacillota</taxon>
        <taxon>Negativicutes</taxon>
        <taxon>Veillonellales</taxon>
        <taxon>Veillonellaceae</taxon>
        <taxon>Megasphaera</taxon>
    </lineage>
</organism>